<feature type="compositionally biased region" description="Basic and acidic residues" evidence="1">
    <location>
        <begin position="1"/>
        <end position="11"/>
    </location>
</feature>
<keyword evidence="3" id="KW-1185">Reference proteome</keyword>
<proteinExistence type="predicted"/>
<protein>
    <submittedName>
        <fullName evidence="2">Uncharacterized protein</fullName>
    </submittedName>
</protein>
<reference evidence="2 3" key="1">
    <citation type="journal article" date="2021" name="Elife">
        <title>Chloroplast acquisition without the gene transfer in kleptoplastic sea slugs, Plakobranchus ocellatus.</title>
        <authorList>
            <person name="Maeda T."/>
            <person name="Takahashi S."/>
            <person name="Yoshida T."/>
            <person name="Shimamura S."/>
            <person name="Takaki Y."/>
            <person name="Nagai Y."/>
            <person name="Toyoda A."/>
            <person name="Suzuki Y."/>
            <person name="Arimoto A."/>
            <person name="Ishii H."/>
            <person name="Satoh N."/>
            <person name="Nishiyama T."/>
            <person name="Hasebe M."/>
            <person name="Maruyama T."/>
            <person name="Minagawa J."/>
            <person name="Obokata J."/>
            <person name="Shigenobu S."/>
        </authorList>
    </citation>
    <scope>NUCLEOTIDE SEQUENCE [LARGE SCALE GENOMIC DNA]</scope>
</reference>
<evidence type="ECO:0000256" key="1">
    <source>
        <dbReference type="SAM" id="MobiDB-lite"/>
    </source>
</evidence>
<feature type="region of interest" description="Disordered" evidence="1">
    <location>
        <begin position="1"/>
        <end position="41"/>
    </location>
</feature>
<feature type="compositionally biased region" description="Basic and acidic residues" evidence="1">
    <location>
        <begin position="27"/>
        <end position="37"/>
    </location>
</feature>
<dbReference type="EMBL" id="BMAT01003696">
    <property type="protein sequence ID" value="GFR60881.1"/>
    <property type="molecule type" value="Genomic_DNA"/>
</dbReference>
<dbReference type="Proteomes" id="UP000762676">
    <property type="component" value="Unassembled WGS sequence"/>
</dbReference>
<accession>A0AAV4EK62</accession>
<evidence type="ECO:0000313" key="2">
    <source>
        <dbReference type="EMBL" id="GFR60881.1"/>
    </source>
</evidence>
<comment type="caution">
    <text evidence="2">The sequence shown here is derived from an EMBL/GenBank/DDBJ whole genome shotgun (WGS) entry which is preliminary data.</text>
</comment>
<evidence type="ECO:0000313" key="3">
    <source>
        <dbReference type="Proteomes" id="UP000762676"/>
    </source>
</evidence>
<gene>
    <name evidence="2" type="ORF">ElyMa_001834800</name>
</gene>
<sequence length="176" mass="19725">MPSPTREDARGSRGGYEELPGNQLPDGYDHLGERGSDYDDLTDLDLTKDKWERSTNLFYDTRNIYQSIHSRSMRKISQVSQTAQLEAALPRRATSFSCNETFLNDAPGNRDEESSCLRRSNSYPDCSLEKGYETIGITPSSPENSVQVTEARQLKPITLANLNVQVNRGNVCNKVS</sequence>
<name>A0AAV4EK62_9GAST</name>
<dbReference type="AlphaFoldDB" id="A0AAV4EK62"/>
<organism evidence="2 3">
    <name type="scientific">Elysia marginata</name>
    <dbReference type="NCBI Taxonomy" id="1093978"/>
    <lineage>
        <taxon>Eukaryota</taxon>
        <taxon>Metazoa</taxon>
        <taxon>Spiralia</taxon>
        <taxon>Lophotrochozoa</taxon>
        <taxon>Mollusca</taxon>
        <taxon>Gastropoda</taxon>
        <taxon>Heterobranchia</taxon>
        <taxon>Euthyneura</taxon>
        <taxon>Panpulmonata</taxon>
        <taxon>Sacoglossa</taxon>
        <taxon>Placobranchoidea</taxon>
        <taxon>Plakobranchidae</taxon>
        <taxon>Elysia</taxon>
    </lineage>
</organism>